<keyword evidence="5" id="KW-0378">Hydrolase</keyword>
<organism evidence="11 12">
    <name type="scientific">Tenuifilum thalassicum</name>
    <dbReference type="NCBI Taxonomy" id="2590900"/>
    <lineage>
        <taxon>Bacteria</taxon>
        <taxon>Pseudomonadati</taxon>
        <taxon>Bacteroidota</taxon>
        <taxon>Bacteroidia</taxon>
        <taxon>Bacteroidales</taxon>
        <taxon>Tenuifilaceae</taxon>
        <taxon>Tenuifilum</taxon>
    </lineage>
</organism>
<evidence type="ECO:0000256" key="5">
    <source>
        <dbReference type="ARBA" id="ARBA00022801"/>
    </source>
</evidence>
<dbReference type="InterPro" id="IPR001478">
    <property type="entry name" value="PDZ"/>
</dbReference>
<comment type="similarity">
    <text evidence="1">Belongs to the peptidase S1C family.</text>
</comment>
<evidence type="ECO:0000259" key="10">
    <source>
        <dbReference type="PROSITE" id="PS50106"/>
    </source>
</evidence>
<keyword evidence="9" id="KW-1133">Transmembrane helix</keyword>
<dbReference type="EMBL" id="CP041345">
    <property type="protein sequence ID" value="QKG79572.1"/>
    <property type="molecule type" value="Genomic_DNA"/>
</dbReference>
<keyword evidence="9" id="KW-0472">Membrane</keyword>
<keyword evidence="12" id="KW-1185">Reference proteome</keyword>
<dbReference type="RefSeq" id="WP_173073428.1">
    <property type="nucleotide sequence ID" value="NZ_CP041345.1"/>
</dbReference>
<dbReference type="Proteomes" id="UP000500961">
    <property type="component" value="Chromosome"/>
</dbReference>
<dbReference type="GO" id="GO:0006508">
    <property type="term" value="P:proteolysis"/>
    <property type="evidence" value="ECO:0007669"/>
    <property type="project" value="UniProtKB-KW"/>
</dbReference>
<dbReference type="Gene3D" id="2.30.42.10">
    <property type="match status" value="2"/>
</dbReference>
<dbReference type="KEGG" id="ttz:FHG85_04615"/>
<feature type="binding site" evidence="8">
    <location>
        <position position="154"/>
    </location>
    <ligand>
        <name>substrate</name>
    </ligand>
</feature>
<proteinExistence type="inferred from homology"/>
<keyword evidence="6" id="KW-0720">Serine protease</keyword>
<dbReference type="GO" id="GO:0004252">
    <property type="term" value="F:serine-type endopeptidase activity"/>
    <property type="evidence" value="ECO:0007669"/>
    <property type="project" value="InterPro"/>
</dbReference>
<accession>A0A7D3XDB0</accession>
<evidence type="ECO:0000256" key="9">
    <source>
        <dbReference type="SAM" id="Phobius"/>
    </source>
</evidence>
<dbReference type="Pfam" id="PF13180">
    <property type="entry name" value="PDZ_2"/>
    <property type="match status" value="1"/>
</dbReference>
<keyword evidence="9" id="KW-0812">Transmembrane</keyword>
<reference evidence="11 12" key="1">
    <citation type="submission" date="2019-07" db="EMBL/GenBank/DDBJ databases">
        <title>Thalassofilum flectens gen. nov., sp. nov., a novel moderate thermophilic anaerobe from a shallow sea hot spring in Kunashir Island (Russia), representing a new family in the order Bacteroidales, and proposal of Thalassofilacea fam. nov.</title>
        <authorList>
            <person name="Kochetkova T.V."/>
            <person name="Podosokorskaya O.A."/>
            <person name="Novikov A."/>
            <person name="Elcheninov A.G."/>
            <person name="Toshchakov S.V."/>
            <person name="Kublanov I.V."/>
        </authorList>
    </citation>
    <scope>NUCLEOTIDE SEQUENCE [LARGE SCALE GENOMIC DNA]</scope>
    <source>
        <strain evidence="11 12">38-H</strain>
    </source>
</reference>
<feature type="domain" description="PDZ" evidence="10">
    <location>
        <begin position="275"/>
        <end position="366"/>
    </location>
</feature>
<dbReference type="NCBIfam" id="TIGR02037">
    <property type="entry name" value="degP_htrA_DO"/>
    <property type="match status" value="1"/>
</dbReference>
<feature type="active site" description="Charge relay system" evidence="7">
    <location>
        <position position="154"/>
    </location>
</feature>
<evidence type="ECO:0000256" key="6">
    <source>
        <dbReference type="ARBA" id="ARBA00022825"/>
    </source>
</evidence>
<protein>
    <submittedName>
        <fullName evidence="11">Do family serine endopeptidase</fullName>
    </submittedName>
</protein>
<dbReference type="PROSITE" id="PS50106">
    <property type="entry name" value="PDZ"/>
    <property type="match status" value="1"/>
</dbReference>
<name>A0A7D3XDB0_9BACT</name>
<dbReference type="PRINTS" id="PR00834">
    <property type="entry name" value="PROTEASES2C"/>
</dbReference>
<feature type="binding site" evidence="8">
    <location>
        <position position="124"/>
    </location>
    <ligand>
        <name>substrate</name>
    </ligand>
</feature>
<dbReference type="PANTHER" id="PTHR43343:SF3">
    <property type="entry name" value="PROTEASE DO-LIKE 8, CHLOROPLASTIC"/>
    <property type="match status" value="1"/>
</dbReference>
<feature type="binding site" evidence="8">
    <location>
        <position position="75"/>
    </location>
    <ligand>
        <name>substrate</name>
    </ligand>
</feature>
<evidence type="ECO:0000256" key="3">
    <source>
        <dbReference type="ARBA" id="ARBA00022729"/>
    </source>
</evidence>
<dbReference type="InterPro" id="IPR009003">
    <property type="entry name" value="Peptidase_S1_PA"/>
</dbReference>
<sequence length="480" mass="51771">MKAQKFLLPIAYAALGGMIAVFSSNYIFTNPSVNNNVTSNTPVKVTRVFASDSTASDFTWAAEKSVDAVVHVTTEYTQTLDYSFGNPLFDFFFGPYDRMPRQKVQSSGSGVILTHDGFIVTNNHVIENADEITVILNDKRKFAAKVVGTDPSTDIALLKIEADDLPFIPFGNSDNIHIGEWVLAIGNPFNLTSTVTAGIVSAKARNINLLRKDFAIESFIQTDAAVNPGNSGGALINLKGELIGINTAIASKTGSFTGYAFAVPSNIVKKVVTDIIEFGEVQRAILGVRIQELTAEVAQENGIKEIKGVYVFDVEKGGAADAAGIKPGDVILSVNGVDVNSTAQLQEQISRYRPNQKVDIIVNRNNSKKHFEVTLRNLKGGTGIVKTDATIASLGAEFKEITDKQKKQLGINYGIQVVELKDGKLKDGGIKKGYIITRMNRTPIRSVDDLKRVLSISSGGVLIEGIYPNGVVAYYAIGVD</sequence>
<evidence type="ECO:0000256" key="4">
    <source>
        <dbReference type="ARBA" id="ARBA00022737"/>
    </source>
</evidence>
<dbReference type="Pfam" id="PF13365">
    <property type="entry name" value="Trypsin_2"/>
    <property type="match status" value="1"/>
</dbReference>
<dbReference type="InterPro" id="IPR011782">
    <property type="entry name" value="Pept_S1C_Do"/>
</dbReference>
<evidence type="ECO:0000256" key="7">
    <source>
        <dbReference type="PIRSR" id="PIRSR611782-1"/>
    </source>
</evidence>
<feature type="active site" description="Charge relay system" evidence="7">
    <location>
        <position position="231"/>
    </location>
</feature>
<evidence type="ECO:0000313" key="12">
    <source>
        <dbReference type="Proteomes" id="UP000500961"/>
    </source>
</evidence>
<feature type="active site" description="Charge relay system" evidence="7">
    <location>
        <position position="124"/>
    </location>
</feature>
<dbReference type="PANTHER" id="PTHR43343">
    <property type="entry name" value="PEPTIDASE S12"/>
    <property type="match status" value="1"/>
</dbReference>
<dbReference type="AlphaFoldDB" id="A0A7D3XDB0"/>
<dbReference type="InterPro" id="IPR051201">
    <property type="entry name" value="Chloro_Bact_Ser_Proteases"/>
</dbReference>
<feature type="binding site" evidence="8">
    <location>
        <begin position="229"/>
        <end position="231"/>
    </location>
    <ligand>
        <name>substrate</name>
    </ligand>
</feature>
<evidence type="ECO:0000256" key="8">
    <source>
        <dbReference type="PIRSR" id="PIRSR611782-2"/>
    </source>
</evidence>
<evidence type="ECO:0000313" key="11">
    <source>
        <dbReference type="EMBL" id="QKG79572.1"/>
    </source>
</evidence>
<dbReference type="SUPFAM" id="SSF50156">
    <property type="entry name" value="PDZ domain-like"/>
    <property type="match status" value="1"/>
</dbReference>
<dbReference type="InterPro" id="IPR001940">
    <property type="entry name" value="Peptidase_S1C"/>
</dbReference>
<evidence type="ECO:0000256" key="2">
    <source>
        <dbReference type="ARBA" id="ARBA00022670"/>
    </source>
</evidence>
<keyword evidence="4" id="KW-0677">Repeat</keyword>
<keyword evidence="2" id="KW-0645">Protease</keyword>
<dbReference type="SMART" id="SM00228">
    <property type="entry name" value="PDZ"/>
    <property type="match status" value="2"/>
</dbReference>
<dbReference type="Gene3D" id="2.40.10.120">
    <property type="match status" value="1"/>
</dbReference>
<keyword evidence="3" id="KW-0732">Signal</keyword>
<evidence type="ECO:0000256" key="1">
    <source>
        <dbReference type="ARBA" id="ARBA00010541"/>
    </source>
</evidence>
<dbReference type="FunFam" id="2.40.10.10:FF:000001">
    <property type="entry name" value="Periplasmic serine protease DegS"/>
    <property type="match status" value="1"/>
</dbReference>
<gene>
    <name evidence="11" type="ORF">FHG85_04615</name>
</gene>
<feature type="transmembrane region" description="Helical" evidence="9">
    <location>
        <begin position="7"/>
        <end position="28"/>
    </location>
</feature>
<dbReference type="SUPFAM" id="SSF50494">
    <property type="entry name" value="Trypsin-like serine proteases"/>
    <property type="match status" value="1"/>
</dbReference>
<dbReference type="InterPro" id="IPR036034">
    <property type="entry name" value="PDZ_sf"/>
</dbReference>